<accession>D7FH59</accession>
<proteinExistence type="predicted"/>
<feature type="compositionally biased region" description="Acidic residues" evidence="1">
    <location>
        <begin position="196"/>
        <end position="217"/>
    </location>
</feature>
<organism evidence="4 5">
    <name type="scientific">Ectocarpus siliculosus</name>
    <name type="common">Brown alga</name>
    <name type="synonym">Conferva siliculosa</name>
    <dbReference type="NCBI Taxonomy" id="2880"/>
    <lineage>
        <taxon>Eukaryota</taxon>
        <taxon>Sar</taxon>
        <taxon>Stramenopiles</taxon>
        <taxon>Ochrophyta</taxon>
        <taxon>PX clade</taxon>
        <taxon>Phaeophyceae</taxon>
        <taxon>Ectocarpales</taxon>
        <taxon>Ectocarpaceae</taxon>
        <taxon>Ectocarpus</taxon>
    </lineage>
</organism>
<keyword evidence="2" id="KW-0472">Membrane</keyword>
<evidence type="ECO:0000256" key="3">
    <source>
        <dbReference type="SAM" id="SignalP"/>
    </source>
</evidence>
<keyword evidence="5" id="KW-1185">Reference proteome</keyword>
<gene>
    <name evidence="4" type="ORF">Esi_0105_0048</name>
</gene>
<feature type="chain" id="PRO_5003095499" evidence="3">
    <location>
        <begin position="23"/>
        <end position="253"/>
    </location>
</feature>
<dbReference type="AlphaFoldDB" id="D7FH59"/>
<keyword evidence="3" id="KW-0732">Signal</keyword>
<dbReference type="InParanoid" id="D7FH59"/>
<dbReference type="EMBL" id="FN647737">
    <property type="protein sequence ID" value="CBJ28434.1"/>
    <property type="molecule type" value="Genomic_DNA"/>
</dbReference>
<feature type="transmembrane region" description="Helical" evidence="2">
    <location>
        <begin position="226"/>
        <end position="249"/>
    </location>
</feature>
<keyword evidence="2" id="KW-1133">Transmembrane helix</keyword>
<name>D7FH59_ECTSI</name>
<evidence type="ECO:0000256" key="1">
    <source>
        <dbReference type="SAM" id="MobiDB-lite"/>
    </source>
</evidence>
<reference evidence="4 5" key="1">
    <citation type="journal article" date="2010" name="Nature">
        <title>The Ectocarpus genome and the independent evolution of multicellularity in brown algae.</title>
        <authorList>
            <person name="Cock J.M."/>
            <person name="Sterck L."/>
            <person name="Rouze P."/>
            <person name="Scornet D."/>
            <person name="Allen A.E."/>
            <person name="Amoutzias G."/>
            <person name="Anthouard V."/>
            <person name="Artiguenave F."/>
            <person name="Aury J.M."/>
            <person name="Badger J.H."/>
            <person name="Beszteri B."/>
            <person name="Billiau K."/>
            <person name="Bonnet E."/>
            <person name="Bothwell J.H."/>
            <person name="Bowler C."/>
            <person name="Boyen C."/>
            <person name="Brownlee C."/>
            <person name="Carrano C.J."/>
            <person name="Charrier B."/>
            <person name="Cho G.Y."/>
            <person name="Coelho S.M."/>
            <person name="Collen J."/>
            <person name="Corre E."/>
            <person name="Da Silva C."/>
            <person name="Delage L."/>
            <person name="Delaroque N."/>
            <person name="Dittami S.M."/>
            <person name="Doulbeau S."/>
            <person name="Elias M."/>
            <person name="Farnham G."/>
            <person name="Gachon C.M."/>
            <person name="Gschloessl B."/>
            <person name="Heesch S."/>
            <person name="Jabbari K."/>
            <person name="Jubin C."/>
            <person name="Kawai H."/>
            <person name="Kimura K."/>
            <person name="Kloareg B."/>
            <person name="Kupper F.C."/>
            <person name="Lang D."/>
            <person name="Le Bail A."/>
            <person name="Leblanc C."/>
            <person name="Lerouge P."/>
            <person name="Lohr M."/>
            <person name="Lopez P.J."/>
            <person name="Martens C."/>
            <person name="Maumus F."/>
            <person name="Michel G."/>
            <person name="Miranda-Saavedra D."/>
            <person name="Morales J."/>
            <person name="Moreau H."/>
            <person name="Motomura T."/>
            <person name="Nagasato C."/>
            <person name="Napoli C.A."/>
            <person name="Nelson D.R."/>
            <person name="Nyvall-Collen P."/>
            <person name="Peters A.F."/>
            <person name="Pommier C."/>
            <person name="Potin P."/>
            <person name="Poulain J."/>
            <person name="Quesneville H."/>
            <person name="Read B."/>
            <person name="Rensing S.A."/>
            <person name="Ritter A."/>
            <person name="Rousvoal S."/>
            <person name="Samanta M."/>
            <person name="Samson G."/>
            <person name="Schroeder D.C."/>
            <person name="Segurens B."/>
            <person name="Strittmatter M."/>
            <person name="Tonon T."/>
            <person name="Tregear J.W."/>
            <person name="Valentin K."/>
            <person name="von Dassow P."/>
            <person name="Yamagishi T."/>
            <person name="Van de Peer Y."/>
            <person name="Wincker P."/>
        </authorList>
    </citation>
    <scope>NUCLEOTIDE SEQUENCE [LARGE SCALE GENOMIC DNA]</scope>
    <source>
        <strain evidence="5">Ec32 / CCAP1310/4</strain>
    </source>
</reference>
<sequence length="253" mass="26880">MKASGTCAGMALLTMRLAVSAAATTETCQKLVVDVESMSSGTHTGSFYEVGTTSDGRPVLKTNGDYSLQFIAAGSMDDEDYLTYTEPDADSLNEPMDEDLEIELLSIADNESFRRSLTTTCGYWVIGKIGDNDVAMYPMLKVADCAIDPTAIDTDSAWFLQATHESEEDYSIGEVTMTLEDYDCDSLEAAAVIDGDGNEDEDSSVEEEEEADEEVEDASVSSGNQLAVGGGMGLLNVVLSVGMAMLGLVSSLP</sequence>
<keyword evidence="2" id="KW-0812">Transmembrane</keyword>
<protein>
    <submittedName>
        <fullName evidence="4">Uncharacterized protein</fullName>
    </submittedName>
</protein>
<evidence type="ECO:0000313" key="5">
    <source>
        <dbReference type="Proteomes" id="UP000002630"/>
    </source>
</evidence>
<dbReference type="EMBL" id="FN649755">
    <property type="protein sequence ID" value="CBJ28434.1"/>
    <property type="molecule type" value="Genomic_DNA"/>
</dbReference>
<feature type="signal peptide" evidence="3">
    <location>
        <begin position="1"/>
        <end position="22"/>
    </location>
</feature>
<evidence type="ECO:0000313" key="4">
    <source>
        <dbReference type="EMBL" id="CBJ28434.1"/>
    </source>
</evidence>
<dbReference type="Proteomes" id="UP000002630">
    <property type="component" value="Linkage Group LG30"/>
</dbReference>
<evidence type="ECO:0000256" key="2">
    <source>
        <dbReference type="SAM" id="Phobius"/>
    </source>
</evidence>
<dbReference type="OrthoDB" id="10345115at2759"/>
<feature type="region of interest" description="Disordered" evidence="1">
    <location>
        <begin position="193"/>
        <end position="223"/>
    </location>
</feature>